<dbReference type="InterPro" id="IPR009029">
    <property type="entry name" value="HMG_CoA_Rdtase_sub-bd_dom_sf"/>
</dbReference>
<dbReference type="PROSITE" id="PS50065">
    <property type="entry name" value="HMG_COA_REDUCTASE_4"/>
    <property type="match status" value="1"/>
</dbReference>
<dbReference type="PANTHER" id="PTHR10572">
    <property type="entry name" value="3-HYDROXY-3-METHYLGLUTARYL-COENZYME A REDUCTASE"/>
    <property type="match status" value="1"/>
</dbReference>
<keyword evidence="2 3" id="KW-0560">Oxidoreductase</keyword>
<dbReference type="Proteomes" id="UP000789707">
    <property type="component" value="Unassembled WGS sequence"/>
</dbReference>
<dbReference type="InterPro" id="IPR023074">
    <property type="entry name" value="HMG_CoA_Rdtase_cat_sf"/>
</dbReference>
<comment type="caution">
    <text evidence="4">The sequence shown here is derived from an EMBL/GenBank/DDBJ whole genome shotgun (WGS) entry which is preliminary data.</text>
</comment>
<dbReference type="InterPro" id="IPR004553">
    <property type="entry name" value="HMG_CoA_Rdtase_bac-typ"/>
</dbReference>
<dbReference type="EC" id="1.1.1.88" evidence="3"/>
<keyword evidence="3" id="KW-0520">NAD</keyword>
<dbReference type="EMBL" id="CAKKNS010000004">
    <property type="protein sequence ID" value="CAH0416777.1"/>
    <property type="molecule type" value="Genomic_DNA"/>
</dbReference>
<accession>A0ABM8Z5X1</accession>
<dbReference type="RefSeq" id="WP_230096817.1">
    <property type="nucleotide sequence ID" value="NZ_CAKKNS010000004.1"/>
</dbReference>
<dbReference type="SUPFAM" id="SSF56542">
    <property type="entry name" value="Substrate-binding domain of HMG-CoA reductase"/>
    <property type="match status" value="1"/>
</dbReference>
<name>A0ABM8Z5X1_9LACO</name>
<gene>
    <name evidence="4" type="primary">mvaA</name>
    <name evidence="4" type="ORF">WFA24289_01090</name>
</gene>
<evidence type="ECO:0000256" key="1">
    <source>
        <dbReference type="ARBA" id="ARBA00007661"/>
    </source>
</evidence>
<comment type="similarity">
    <text evidence="1 3">Belongs to the HMG-CoA reductase family.</text>
</comment>
<evidence type="ECO:0000256" key="2">
    <source>
        <dbReference type="ARBA" id="ARBA00023002"/>
    </source>
</evidence>
<dbReference type="Gene3D" id="1.10.8.660">
    <property type="match status" value="1"/>
</dbReference>
<evidence type="ECO:0000256" key="3">
    <source>
        <dbReference type="RuleBase" id="RU361219"/>
    </source>
</evidence>
<sequence length="412" mass="43785">MKFHQMDWQQRLATLAATTKLTASEQALFTTNYSAINEQMIENYVTSFPLPEGILPNIVINERTYQVPMVTEEPSVIAAASNGARMINMGGGLTATNVSREMIGQVLINEADFAAVTTLVAEQAPYLIEIGNAAHPSMAQRGGGLKHIATRDLGDGFVSVDLHIDTQAAMGANVVNTISEAVASYIKTQQVGNVVMAILSNLATTSLVTAKVALPFKAVAKAGFEAADIAQRIVLANQFSQRDAYRATTENKGVMNGIDAVVMASGNDWRAISAGIHAYAARDGQYRNLVTWSHDATTLYGEITVPMPVGVVGGSIGIVPLVQANHKLLAVESAGELAQVIAAVGLAQNLSALRALVTSGIQAGHMQLQLKSLALAVGATITEVPILVTRLQQMPHADMQTARQLLTEMREK</sequence>
<dbReference type="CDD" id="cd00644">
    <property type="entry name" value="HMG-CoA_reductase_classII"/>
    <property type="match status" value="1"/>
</dbReference>
<dbReference type="Gene3D" id="3.90.770.10">
    <property type="entry name" value="3-hydroxy-3-methylglutaryl-coenzyme A Reductase, Chain A, domain 2"/>
    <property type="match status" value="2"/>
</dbReference>
<dbReference type="Pfam" id="PF00368">
    <property type="entry name" value="HMG-CoA_red"/>
    <property type="match status" value="1"/>
</dbReference>
<dbReference type="SUPFAM" id="SSF55035">
    <property type="entry name" value="NAD-binding domain of HMG-CoA reductase"/>
    <property type="match status" value="1"/>
</dbReference>
<dbReference type="GO" id="GO:0140643">
    <property type="term" value="F:hydroxymethylglutaryl-CoA reductase (NADH) activity"/>
    <property type="evidence" value="ECO:0007669"/>
    <property type="project" value="UniProtKB-EC"/>
</dbReference>
<reference evidence="4 5" key="1">
    <citation type="submission" date="2021-11" db="EMBL/GenBank/DDBJ databases">
        <authorList>
            <person name="Depoorter E."/>
        </authorList>
    </citation>
    <scope>NUCLEOTIDE SEQUENCE [LARGE SCALE GENOMIC DNA]</scope>
    <source>
        <strain evidence="4 5">LMG 24289</strain>
    </source>
</reference>
<dbReference type="InterPro" id="IPR009023">
    <property type="entry name" value="HMG_CoA_Rdtase_NAD(P)-bd_sf"/>
</dbReference>
<evidence type="ECO:0000313" key="5">
    <source>
        <dbReference type="Proteomes" id="UP000789707"/>
    </source>
</evidence>
<comment type="catalytic activity">
    <reaction evidence="3">
        <text>(R)-mevalonate + 2 NAD(+) + CoA = (3S)-3-hydroxy-3-methylglutaryl-CoA + 2 NADH + 2 H(+)</text>
        <dbReference type="Rhea" id="RHEA:14833"/>
        <dbReference type="ChEBI" id="CHEBI:15378"/>
        <dbReference type="ChEBI" id="CHEBI:36464"/>
        <dbReference type="ChEBI" id="CHEBI:43074"/>
        <dbReference type="ChEBI" id="CHEBI:57287"/>
        <dbReference type="ChEBI" id="CHEBI:57540"/>
        <dbReference type="ChEBI" id="CHEBI:57945"/>
        <dbReference type="EC" id="1.1.1.88"/>
    </reaction>
</comment>
<keyword evidence="5" id="KW-1185">Reference proteome</keyword>
<proteinExistence type="inferred from homology"/>
<organism evidence="4 5">
    <name type="scientific">Periweissella fabaria</name>
    <dbReference type="NCBI Taxonomy" id="546157"/>
    <lineage>
        <taxon>Bacteria</taxon>
        <taxon>Bacillati</taxon>
        <taxon>Bacillota</taxon>
        <taxon>Bacilli</taxon>
        <taxon>Lactobacillales</taxon>
        <taxon>Lactobacillaceae</taxon>
        <taxon>Periweissella</taxon>
    </lineage>
</organism>
<dbReference type="PANTHER" id="PTHR10572:SF24">
    <property type="entry name" value="3-HYDROXY-3-METHYLGLUTARYL-COENZYME A REDUCTASE"/>
    <property type="match status" value="1"/>
</dbReference>
<comment type="pathway">
    <text evidence="3">Metabolic intermediate metabolism; (R)-mevalonate degradation; (S)-3-hydroxy-3-methylglutaryl-CoA from (R)-mevalonate: step 1/1.</text>
</comment>
<dbReference type="InterPro" id="IPR002202">
    <property type="entry name" value="HMG_CoA_Rdtase"/>
</dbReference>
<protein>
    <recommendedName>
        <fullName evidence="3">3-hydroxy-3-methylglutaryl coenzyme A reductase</fullName>
        <shortName evidence="3">HMG-CoA reductase</shortName>
        <ecNumber evidence="3">1.1.1.88</ecNumber>
    </recommendedName>
</protein>
<evidence type="ECO:0000313" key="4">
    <source>
        <dbReference type="EMBL" id="CAH0416777.1"/>
    </source>
</evidence>
<dbReference type="NCBIfam" id="TIGR00532">
    <property type="entry name" value="HMG_CoA_R_NAD"/>
    <property type="match status" value="1"/>
</dbReference>